<keyword evidence="2" id="KW-1185">Reference proteome</keyword>
<comment type="caution">
    <text evidence="1">The sequence shown here is derived from an EMBL/GenBank/DDBJ whole genome shotgun (WGS) entry which is preliminary data.</text>
</comment>
<evidence type="ECO:0000313" key="2">
    <source>
        <dbReference type="Proteomes" id="UP000828390"/>
    </source>
</evidence>
<evidence type="ECO:0000313" key="1">
    <source>
        <dbReference type="EMBL" id="KAH3792264.1"/>
    </source>
</evidence>
<organism evidence="1 2">
    <name type="scientific">Dreissena polymorpha</name>
    <name type="common">Zebra mussel</name>
    <name type="synonym">Mytilus polymorpha</name>
    <dbReference type="NCBI Taxonomy" id="45954"/>
    <lineage>
        <taxon>Eukaryota</taxon>
        <taxon>Metazoa</taxon>
        <taxon>Spiralia</taxon>
        <taxon>Lophotrochozoa</taxon>
        <taxon>Mollusca</taxon>
        <taxon>Bivalvia</taxon>
        <taxon>Autobranchia</taxon>
        <taxon>Heteroconchia</taxon>
        <taxon>Euheterodonta</taxon>
        <taxon>Imparidentia</taxon>
        <taxon>Neoheterodontei</taxon>
        <taxon>Myida</taxon>
        <taxon>Dreissenoidea</taxon>
        <taxon>Dreissenidae</taxon>
        <taxon>Dreissena</taxon>
    </lineage>
</organism>
<name>A0A9D4F4N7_DREPO</name>
<dbReference type="Proteomes" id="UP000828390">
    <property type="component" value="Unassembled WGS sequence"/>
</dbReference>
<reference evidence="1" key="1">
    <citation type="journal article" date="2019" name="bioRxiv">
        <title>The Genome of the Zebra Mussel, Dreissena polymorpha: A Resource for Invasive Species Research.</title>
        <authorList>
            <person name="McCartney M.A."/>
            <person name="Auch B."/>
            <person name="Kono T."/>
            <person name="Mallez S."/>
            <person name="Zhang Y."/>
            <person name="Obille A."/>
            <person name="Becker A."/>
            <person name="Abrahante J.E."/>
            <person name="Garbe J."/>
            <person name="Badalamenti J.P."/>
            <person name="Herman A."/>
            <person name="Mangelson H."/>
            <person name="Liachko I."/>
            <person name="Sullivan S."/>
            <person name="Sone E.D."/>
            <person name="Koren S."/>
            <person name="Silverstein K.A.T."/>
            <person name="Beckman K.B."/>
            <person name="Gohl D.M."/>
        </authorList>
    </citation>
    <scope>NUCLEOTIDE SEQUENCE</scope>
    <source>
        <strain evidence="1">Duluth1</strain>
        <tissue evidence="1">Whole animal</tissue>
    </source>
</reference>
<protein>
    <submittedName>
        <fullName evidence="1">Uncharacterized protein</fullName>
    </submittedName>
</protein>
<dbReference type="AlphaFoldDB" id="A0A9D4F4N7"/>
<dbReference type="EMBL" id="JAIWYP010000007">
    <property type="protein sequence ID" value="KAH3792264.1"/>
    <property type="molecule type" value="Genomic_DNA"/>
</dbReference>
<sequence>MLHDTAVDWRMDVAAYSSTSNRQSGDRFLHPFGGQRKPCTSVIASSGTEDQSRLEGGSRGMAPLTRRAFACVCRSVGVCWQGSARSVPPQTMEKGNTSRPRFEPRWLGMLDDIQVLNL</sequence>
<gene>
    <name evidence="1" type="ORF">DPMN_145755</name>
</gene>
<accession>A0A9D4F4N7</accession>
<proteinExistence type="predicted"/>
<reference evidence="1" key="2">
    <citation type="submission" date="2020-11" db="EMBL/GenBank/DDBJ databases">
        <authorList>
            <person name="McCartney M.A."/>
            <person name="Auch B."/>
            <person name="Kono T."/>
            <person name="Mallez S."/>
            <person name="Becker A."/>
            <person name="Gohl D.M."/>
            <person name="Silverstein K.A.T."/>
            <person name="Koren S."/>
            <person name="Bechman K.B."/>
            <person name="Herman A."/>
            <person name="Abrahante J.E."/>
            <person name="Garbe J."/>
        </authorList>
    </citation>
    <scope>NUCLEOTIDE SEQUENCE</scope>
    <source>
        <strain evidence="1">Duluth1</strain>
        <tissue evidence="1">Whole animal</tissue>
    </source>
</reference>